<proteinExistence type="predicted"/>
<keyword evidence="2" id="KW-1185">Reference proteome</keyword>
<evidence type="ECO:0000313" key="1">
    <source>
        <dbReference type="EMBL" id="OOQ58304.1"/>
    </source>
</evidence>
<dbReference type="Pfam" id="PF07751">
    <property type="entry name" value="Abi_2"/>
    <property type="match status" value="1"/>
</dbReference>
<sequence>MYHLQANDGSHQFKDGTTFDDIIDTYTFDKKLRYLTASYLERIEVAMRILLTNTYSAKHDFYWYTEAAHYSRLTPPEDVIERVEKGEMEMPRKYLDTHAFIMAEVKENFDKSTELFIKKFQSKYTAERLPPSNMAMEILSMGKIARLYDALVNSAEKQAVASGFGIPHLYLSSWFLYLTNIRNICAHHGRLWNRRTTADRFKVPERKEFKFSGTIDENFNTCYYGTLSIMIRLLNVINPEHSLVNKFQALIAEYPKINLGYMGFPAGWEKTPAWV</sequence>
<evidence type="ECO:0008006" key="3">
    <source>
        <dbReference type="Google" id="ProtNLM"/>
    </source>
</evidence>
<dbReference type="InterPro" id="IPR011664">
    <property type="entry name" value="Abi_system_AbiD/AbiF-like"/>
</dbReference>
<protein>
    <recommendedName>
        <fullName evidence="3">CAAX protease</fullName>
    </recommendedName>
</protein>
<comment type="caution">
    <text evidence="1">The sequence shown here is derived from an EMBL/GenBank/DDBJ whole genome shotgun (WGS) entry which is preliminary data.</text>
</comment>
<evidence type="ECO:0000313" key="2">
    <source>
        <dbReference type="Proteomes" id="UP000189739"/>
    </source>
</evidence>
<organism evidence="1 2">
    <name type="scientific">Mucilaginibacter pedocola</name>
    <dbReference type="NCBI Taxonomy" id="1792845"/>
    <lineage>
        <taxon>Bacteria</taxon>
        <taxon>Pseudomonadati</taxon>
        <taxon>Bacteroidota</taxon>
        <taxon>Sphingobacteriia</taxon>
        <taxon>Sphingobacteriales</taxon>
        <taxon>Sphingobacteriaceae</taxon>
        <taxon>Mucilaginibacter</taxon>
    </lineage>
</organism>
<gene>
    <name evidence="1" type="ORF">BC343_11765</name>
</gene>
<dbReference type="AlphaFoldDB" id="A0A1S9PBE7"/>
<name>A0A1S9PBE7_9SPHI</name>
<reference evidence="1 2" key="1">
    <citation type="submission" date="2016-07" db="EMBL/GenBank/DDBJ databases">
        <title>Genomic analysis of zinc-resistant bacterium Mucilaginibacter pedocola TBZ30.</title>
        <authorList>
            <person name="Huang J."/>
            <person name="Tang J."/>
        </authorList>
    </citation>
    <scope>NUCLEOTIDE SEQUENCE [LARGE SCALE GENOMIC DNA]</scope>
    <source>
        <strain evidence="1 2">TBZ30</strain>
    </source>
</reference>
<dbReference type="Proteomes" id="UP000189739">
    <property type="component" value="Unassembled WGS sequence"/>
</dbReference>
<dbReference type="EMBL" id="MBTF01000034">
    <property type="protein sequence ID" value="OOQ58304.1"/>
    <property type="molecule type" value="Genomic_DNA"/>
</dbReference>
<accession>A0A1S9PBE7</accession>